<sequence length="102" mass="10818">MTIASTLLLISTLVGLATSLYFRVWTLMLVSPLIAVFTAIVLQSDGFAFATGAPIVVACLAFSQLAYLVGALLSAEADGSVVEEIDGVPGGHREHQIRRQKK</sequence>
<feature type="transmembrane region" description="Helical" evidence="1">
    <location>
        <begin position="25"/>
        <end position="42"/>
    </location>
</feature>
<keyword evidence="1" id="KW-1133">Transmembrane helix</keyword>
<keyword evidence="1" id="KW-0472">Membrane</keyword>
<evidence type="ECO:0000313" key="3">
    <source>
        <dbReference type="Proteomes" id="UP001432046"/>
    </source>
</evidence>
<gene>
    <name evidence="2" type="ORF">WDK88_40410</name>
</gene>
<evidence type="ECO:0008006" key="4">
    <source>
        <dbReference type="Google" id="ProtNLM"/>
    </source>
</evidence>
<dbReference type="EMBL" id="CP147711">
    <property type="protein sequence ID" value="WXC79368.1"/>
    <property type="molecule type" value="Genomic_DNA"/>
</dbReference>
<evidence type="ECO:0000256" key="1">
    <source>
        <dbReference type="SAM" id="Phobius"/>
    </source>
</evidence>
<accession>A0ABZ2NXW1</accession>
<keyword evidence="1" id="KW-0812">Transmembrane</keyword>
<reference evidence="2" key="1">
    <citation type="journal article" date="2021" name="Int. J. Syst. Evol. Microbiol.">
        <title>Bradyrhizobium septentrionale sp. nov. (sv. septentrionale) and Bradyrhizobium quebecense sp. nov. (sv. septentrionale) associated with legumes native to Canada possess rearranged symbiosis genes and numerous insertion sequences.</title>
        <authorList>
            <person name="Bromfield E.S.P."/>
            <person name="Cloutier S."/>
        </authorList>
    </citation>
    <scope>NUCLEOTIDE SEQUENCE</scope>
    <source>
        <strain evidence="2">5S5</strain>
    </source>
</reference>
<evidence type="ECO:0000313" key="2">
    <source>
        <dbReference type="EMBL" id="WXC79368.1"/>
    </source>
</evidence>
<name>A0ABZ2NXW1_9BRAD</name>
<dbReference type="Proteomes" id="UP001432046">
    <property type="component" value="Chromosome"/>
</dbReference>
<keyword evidence="3" id="KW-1185">Reference proteome</keyword>
<protein>
    <recommendedName>
        <fullName evidence="4">Integral membrane protein</fullName>
    </recommendedName>
</protein>
<reference evidence="2" key="2">
    <citation type="submission" date="2024-03" db="EMBL/GenBank/DDBJ databases">
        <authorList>
            <person name="Bromfield E.S.P."/>
            <person name="Cloutier S."/>
        </authorList>
    </citation>
    <scope>NUCLEOTIDE SEQUENCE</scope>
    <source>
        <strain evidence="2">5S5</strain>
    </source>
</reference>
<proteinExistence type="predicted"/>
<organism evidence="2 3">
    <name type="scientific">Bradyrhizobium septentrionale</name>
    <dbReference type="NCBI Taxonomy" id="1404411"/>
    <lineage>
        <taxon>Bacteria</taxon>
        <taxon>Pseudomonadati</taxon>
        <taxon>Pseudomonadota</taxon>
        <taxon>Alphaproteobacteria</taxon>
        <taxon>Hyphomicrobiales</taxon>
        <taxon>Nitrobacteraceae</taxon>
        <taxon>Bradyrhizobium</taxon>
    </lineage>
</organism>
<feature type="transmembrane region" description="Helical" evidence="1">
    <location>
        <begin position="49"/>
        <end position="73"/>
    </location>
</feature>
<dbReference type="RefSeq" id="WP_224496511.1">
    <property type="nucleotide sequence ID" value="NZ_CP088285.1"/>
</dbReference>